<keyword evidence="2" id="KW-1185">Reference proteome</keyword>
<dbReference type="SUPFAM" id="SSF52540">
    <property type="entry name" value="P-loop containing nucleoside triphosphate hydrolases"/>
    <property type="match status" value="1"/>
</dbReference>
<evidence type="ECO:0000313" key="1">
    <source>
        <dbReference type="EMBL" id="KAG8365800.1"/>
    </source>
</evidence>
<sequence length="228" mass="26101">MVERFFFTRQTNLQLPDEPGPIILLSGPPSSGKTSLLFQLALNSAVKNNGGAVVILCKRRRLETNPPFLSQGVDPSSQIFQNIQMKYVNDAEGIKNYFAAFHLHNTFPASVIIDDFADFFDERSCQEKYNNARGRDMAMIRVLALCRNAIEHANRRGPCELVLSDTHKGDFPRLLYIYKRWVSCIYTIIKSKFQVGVISNYYYLFVKRLRSAKYSIALQYLVLEGIIE</sequence>
<comment type="caution">
    <text evidence="1">The sequence shown here is derived from an EMBL/GenBank/DDBJ whole genome shotgun (WGS) entry which is preliminary data.</text>
</comment>
<dbReference type="Proteomes" id="UP000826271">
    <property type="component" value="Unassembled WGS sequence"/>
</dbReference>
<dbReference type="AlphaFoldDB" id="A0AAV6WFV3"/>
<dbReference type="Gene3D" id="3.40.50.300">
    <property type="entry name" value="P-loop containing nucleotide triphosphate hydrolases"/>
    <property type="match status" value="1"/>
</dbReference>
<evidence type="ECO:0000313" key="2">
    <source>
        <dbReference type="Proteomes" id="UP000826271"/>
    </source>
</evidence>
<accession>A0AAV6WFV3</accession>
<organism evidence="1 2">
    <name type="scientific">Buddleja alternifolia</name>
    <dbReference type="NCBI Taxonomy" id="168488"/>
    <lineage>
        <taxon>Eukaryota</taxon>
        <taxon>Viridiplantae</taxon>
        <taxon>Streptophyta</taxon>
        <taxon>Embryophyta</taxon>
        <taxon>Tracheophyta</taxon>
        <taxon>Spermatophyta</taxon>
        <taxon>Magnoliopsida</taxon>
        <taxon>eudicotyledons</taxon>
        <taxon>Gunneridae</taxon>
        <taxon>Pentapetalae</taxon>
        <taxon>asterids</taxon>
        <taxon>lamiids</taxon>
        <taxon>Lamiales</taxon>
        <taxon>Scrophulariaceae</taxon>
        <taxon>Buddlejeae</taxon>
        <taxon>Buddleja</taxon>
    </lineage>
</organism>
<dbReference type="GO" id="GO:0003697">
    <property type="term" value="F:single-stranded DNA binding"/>
    <property type="evidence" value="ECO:0007669"/>
    <property type="project" value="TreeGrafter"/>
</dbReference>
<evidence type="ECO:0008006" key="3">
    <source>
        <dbReference type="Google" id="ProtNLM"/>
    </source>
</evidence>
<dbReference type="GO" id="GO:0000724">
    <property type="term" value="P:double-strand break repair via homologous recombination"/>
    <property type="evidence" value="ECO:0007669"/>
    <property type="project" value="TreeGrafter"/>
</dbReference>
<name>A0AAV6WFV3_9LAMI</name>
<dbReference type="PANTHER" id="PTHR28653">
    <property type="match status" value="1"/>
</dbReference>
<reference evidence="1" key="1">
    <citation type="submission" date="2019-10" db="EMBL/GenBank/DDBJ databases">
        <authorList>
            <person name="Zhang R."/>
            <person name="Pan Y."/>
            <person name="Wang J."/>
            <person name="Ma R."/>
            <person name="Yu S."/>
        </authorList>
    </citation>
    <scope>NUCLEOTIDE SEQUENCE</scope>
    <source>
        <strain evidence="1">LA-IB0</strain>
        <tissue evidence="1">Leaf</tissue>
    </source>
</reference>
<dbReference type="InterPro" id="IPR027417">
    <property type="entry name" value="P-loop_NTPase"/>
</dbReference>
<dbReference type="PANTHER" id="PTHR28653:SF1">
    <property type="entry name" value="ATPASE SWSAP1"/>
    <property type="match status" value="1"/>
</dbReference>
<protein>
    <recommendedName>
        <fullName evidence="3">AAA+ ATPase domain-containing protein</fullName>
    </recommendedName>
</protein>
<dbReference type="EMBL" id="WHWC01000017">
    <property type="protein sequence ID" value="KAG8365800.1"/>
    <property type="molecule type" value="Genomic_DNA"/>
</dbReference>
<dbReference type="GO" id="GO:0097196">
    <property type="term" value="C:Shu complex"/>
    <property type="evidence" value="ECO:0007669"/>
    <property type="project" value="TreeGrafter"/>
</dbReference>
<proteinExistence type="predicted"/>
<gene>
    <name evidence="1" type="ORF">BUALT_Bualt17G0009500</name>
</gene>